<evidence type="ECO:0000313" key="3">
    <source>
        <dbReference type="Proteomes" id="UP000563426"/>
    </source>
</evidence>
<feature type="signal peptide" evidence="1">
    <location>
        <begin position="1"/>
        <end position="23"/>
    </location>
</feature>
<name>A0A7Y4KHS7_9BACT</name>
<evidence type="ECO:0000256" key="1">
    <source>
        <dbReference type="SAM" id="SignalP"/>
    </source>
</evidence>
<evidence type="ECO:0000313" key="2">
    <source>
        <dbReference type="EMBL" id="NOK34045.1"/>
    </source>
</evidence>
<comment type="caution">
    <text evidence="2">The sequence shown here is derived from an EMBL/GenBank/DDBJ whole genome shotgun (WGS) entry which is preliminary data.</text>
</comment>
<dbReference type="RefSeq" id="WP_171434952.1">
    <property type="nucleotide sequence ID" value="NZ_JABFJV010000056.1"/>
</dbReference>
<dbReference type="AlphaFoldDB" id="A0A7Y4KHS7"/>
<dbReference type="EMBL" id="JABFJV010000056">
    <property type="protein sequence ID" value="NOK34045.1"/>
    <property type="molecule type" value="Genomic_DNA"/>
</dbReference>
<keyword evidence="1" id="KW-0732">Signal</keyword>
<protein>
    <submittedName>
        <fullName evidence="2">Uncharacterized protein</fullName>
    </submittedName>
</protein>
<reference evidence="2 3" key="1">
    <citation type="submission" date="2020-05" db="EMBL/GenBank/DDBJ databases">
        <authorList>
            <person name="Whitworth D."/>
        </authorList>
    </citation>
    <scope>NUCLEOTIDE SEQUENCE [LARGE SCALE GENOMIC DNA]</scope>
    <source>
        <strain evidence="2 3">AB043B</strain>
    </source>
</reference>
<keyword evidence="3" id="KW-1185">Reference proteome</keyword>
<dbReference type="Proteomes" id="UP000563426">
    <property type="component" value="Unassembled WGS sequence"/>
</dbReference>
<sequence>MKKQTLIAGLAVVALGLGGTAWAGAKTPVLVSITLSSRTAMGSLGAARASADTKQNIGVATTTYAGGDAVTVFAQDASGTYVSCYSYRPAFVAAARALASDSFLYFTWDAFGECTDITIETVSKYDPKTP</sequence>
<organism evidence="2 3">
    <name type="scientific">Corallococcus exercitus</name>
    <dbReference type="NCBI Taxonomy" id="2316736"/>
    <lineage>
        <taxon>Bacteria</taxon>
        <taxon>Pseudomonadati</taxon>
        <taxon>Myxococcota</taxon>
        <taxon>Myxococcia</taxon>
        <taxon>Myxococcales</taxon>
        <taxon>Cystobacterineae</taxon>
        <taxon>Myxococcaceae</taxon>
        <taxon>Corallococcus</taxon>
    </lineage>
</organism>
<accession>A0A7Y4KHS7</accession>
<proteinExistence type="predicted"/>
<gene>
    <name evidence="2" type="ORF">HMI49_12660</name>
</gene>
<feature type="chain" id="PRO_5031542621" evidence="1">
    <location>
        <begin position="24"/>
        <end position="130"/>
    </location>
</feature>